<protein>
    <submittedName>
        <fullName evidence="2">Rha family transcriptional regulator</fullName>
    </submittedName>
</protein>
<dbReference type="EMBL" id="JAMDKF010000031">
    <property type="protein sequence ID" value="MEE6042396.1"/>
    <property type="molecule type" value="Genomic_DNA"/>
</dbReference>
<name>A0ABU7QM32_AVIPA</name>
<feature type="coiled-coil region" evidence="1">
    <location>
        <begin position="133"/>
        <end position="160"/>
    </location>
</feature>
<evidence type="ECO:0000313" key="3">
    <source>
        <dbReference type="Proteomes" id="UP001347884"/>
    </source>
</evidence>
<dbReference type="Proteomes" id="UP001347884">
    <property type="component" value="Unassembled WGS sequence"/>
</dbReference>
<keyword evidence="1" id="KW-0175">Coiled coil</keyword>
<evidence type="ECO:0000256" key="1">
    <source>
        <dbReference type="SAM" id="Coils"/>
    </source>
</evidence>
<organism evidence="2 3">
    <name type="scientific">Avibacterium paragallinarum</name>
    <name type="common">Haemophilus gallinarum</name>
    <dbReference type="NCBI Taxonomy" id="728"/>
    <lineage>
        <taxon>Bacteria</taxon>
        <taxon>Pseudomonadati</taxon>
        <taxon>Pseudomonadota</taxon>
        <taxon>Gammaproteobacteria</taxon>
        <taxon>Pasteurellales</taxon>
        <taxon>Pasteurellaceae</taxon>
        <taxon>Avibacterium</taxon>
    </lineage>
</organism>
<reference evidence="2 3" key="1">
    <citation type="journal article" date="2022" name="Front. Microbiol.">
        <title>Commensal bacteria contribute to the growth of multidrug-resistant Avibacterium paragallinarum in chickens.</title>
        <authorList>
            <person name="Zhu J."/>
            <person name="Chen Y."/>
            <person name="Wu Y."/>
            <person name="Wang Y."/>
            <person name="Zhu K."/>
        </authorList>
    </citation>
    <scope>NUCLEOTIDE SEQUENCE [LARGE SCALE GENOMIC DNA]</scope>
    <source>
        <strain evidence="2 3">AV25</strain>
    </source>
</reference>
<gene>
    <name evidence="2" type="ORF">M5S13_11005</name>
</gene>
<keyword evidence="3" id="KW-1185">Reference proteome</keyword>
<accession>A0ABU7QM32</accession>
<dbReference type="Pfam" id="PF09669">
    <property type="entry name" value="Phage_pRha"/>
    <property type="match status" value="1"/>
</dbReference>
<dbReference type="InterPro" id="IPR014054">
    <property type="entry name" value="Phage_regulatory_Rha"/>
</dbReference>
<proteinExistence type="predicted"/>
<comment type="caution">
    <text evidence="2">The sequence shown here is derived from an EMBL/GenBank/DDBJ whole genome shotgun (WGS) entry which is preliminary data.</text>
</comment>
<dbReference type="RefSeq" id="WP_194743139.1">
    <property type="nucleotide sequence ID" value="NZ_CP081939.1"/>
</dbReference>
<evidence type="ECO:0000313" key="2">
    <source>
        <dbReference type="EMBL" id="MEE6042396.1"/>
    </source>
</evidence>
<sequence length="274" mass="31407">MTELLPINTEKSSITMSSREIAELCGKQHNHVLRDIRAYVGAILQIERGINVKSLDWSEKEGVELFGHTPIGGVVCQYEVNSQNNQRYPIYYLDKSATLTVISGYNVILRKRIIDRWLELENQQQSTALSLSRKELALMILQAEEEKERLQLENKQQSTHIASMESYFRNGISPFEFVKGLNGVNSLKVGEFLLGKNWLYQDGNRKRVKAYARDQYLTEETTEIAQHGKEPFIAYKPVLLKKGAAKLYEWYVKGNLPMKATWNGEFTQDKAVGL</sequence>